<keyword evidence="3" id="KW-1185">Reference proteome</keyword>
<evidence type="ECO:0000313" key="3">
    <source>
        <dbReference type="Proteomes" id="UP001500305"/>
    </source>
</evidence>
<dbReference type="Proteomes" id="UP001500305">
    <property type="component" value="Unassembled WGS sequence"/>
</dbReference>
<gene>
    <name evidence="2" type="ORF">GCM10010430_25220</name>
</gene>
<feature type="compositionally biased region" description="Polar residues" evidence="1">
    <location>
        <begin position="13"/>
        <end position="24"/>
    </location>
</feature>
<comment type="caution">
    <text evidence="2">The sequence shown here is derived from an EMBL/GenBank/DDBJ whole genome shotgun (WGS) entry which is preliminary data.</text>
</comment>
<feature type="compositionally biased region" description="Low complexity" evidence="1">
    <location>
        <begin position="1"/>
        <end position="12"/>
    </location>
</feature>
<evidence type="ECO:0000313" key="2">
    <source>
        <dbReference type="EMBL" id="GAA2242584.1"/>
    </source>
</evidence>
<protein>
    <submittedName>
        <fullName evidence="2">Uncharacterized protein</fullName>
    </submittedName>
</protein>
<reference evidence="2 3" key="1">
    <citation type="journal article" date="2019" name="Int. J. Syst. Evol. Microbiol.">
        <title>The Global Catalogue of Microorganisms (GCM) 10K type strain sequencing project: providing services to taxonomists for standard genome sequencing and annotation.</title>
        <authorList>
            <consortium name="The Broad Institute Genomics Platform"/>
            <consortium name="The Broad Institute Genome Sequencing Center for Infectious Disease"/>
            <person name="Wu L."/>
            <person name="Ma J."/>
        </authorList>
    </citation>
    <scope>NUCLEOTIDE SEQUENCE [LARGE SCALE GENOMIC DNA]</scope>
    <source>
        <strain evidence="2 3">JCM 7356</strain>
    </source>
</reference>
<accession>A0ABN3DVL9</accession>
<organism evidence="2 3">
    <name type="scientific">Kitasatospora cystarginea</name>
    <dbReference type="NCBI Taxonomy" id="58350"/>
    <lineage>
        <taxon>Bacteria</taxon>
        <taxon>Bacillati</taxon>
        <taxon>Actinomycetota</taxon>
        <taxon>Actinomycetes</taxon>
        <taxon>Kitasatosporales</taxon>
        <taxon>Streptomycetaceae</taxon>
        <taxon>Kitasatospora</taxon>
    </lineage>
</organism>
<feature type="region of interest" description="Disordered" evidence="1">
    <location>
        <begin position="1"/>
        <end position="28"/>
    </location>
</feature>
<sequence>MTTAAGTGDTTGQPSSGSDGTPSTADGGIDRLNPFDGLFLRVEHLVRMQDYALALATAVGAAGGPGVVEGFEVTNSQGVLQIGGGLAIDGYGRPLRSGRAVALPLADLRPDTDTYWWVEVTSAAWEYGESAVQGTLCDDPCSGGATRRPYLAEGVRLRLTPATEGALGSRPPADRRGWLASRLFAAERAEASPWPYDPAGWSVLPGNWAPPPAAATRPTAVRLAVVLPVGDDHKAWEVDIWAARRERGAPPPQRYWQGRLGMRPWDVFIA</sequence>
<evidence type="ECO:0000256" key="1">
    <source>
        <dbReference type="SAM" id="MobiDB-lite"/>
    </source>
</evidence>
<dbReference type="RefSeq" id="WP_344636404.1">
    <property type="nucleotide sequence ID" value="NZ_BAAATR010000009.1"/>
</dbReference>
<proteinExistence type="predicted"/>
<name>A0ABN3DVL9_9ACTN</name>
<dbReference type="EMBL" id="BAAATR010000009">
    <property type="protein sequence ID" value="GAA2242584.1"/>
    <property type="molecule type" value="Genomic_DNA"/>
</dbReference>